<dbReference type="Pfam" id="PF02361">
    <property type="entry name" value="CbiQ"/>
    <property type="match status" value="1"/>
</dbReference>
<dbReference type="Proteomes" id="UP000625033">
    <property type="component" value="Unassembled WGS sequence"/>
</dbReference>
<feature type="transmembrane region" description="Helical" evidence="5">
    <location>
        <begin position="26"/>
        <end position="44"/>
    </location>
</feature>
<keyword evidence="3 5" id="KW-1133">Transmembrane helix</keyword>
<dbReference type="InterPro" id="IPR003339">
    <property type="entry name" value="ABC/ECF_trnsptr_transmembrane"/>
</dbReference>
<gene>
    <name evidence="6" type="ORF">IW252_002466</name>
</gene>
<dbReference type="RefSeq" id="WP_196836857.1">
    <property type="nucleotide sequence ID" value="NZ_JADOTZ010000001.1"/>
</dbReference>
<evidence type="ECO:0000256" key="3">
    <source>
        <dbReference type="ARBA" id="ARBA00022989"/>
    </source>
</evidence>
<dbReference type="GO" id="GO:0005886">
    <property type="term" value="C:plasma membrane"/>
    <property type="evidence" value="ECO:0007669"/>
    <property type="project" value="UniProtKB-ARBA"/>
</dbReference>
<evidence type="ECO:0000313" key="7">
    <source>
        <dbReference type="Proteomes" id="UP000625033"/>
    </source>
</evidence>
<protein>
    <submittedName>
        <fullName evidence="6">Energy-coupling factor transport system permease protein</fullName>
    </submittedName>
</protein>
<evidence type="ECO:0000256" key="2">
    <source>
        <dbReference type="ARBA" id="ARBA00022692"/>
    </source>
</evidence>
<feature type="transmembrane region" description="Helical" evidence="5">
    <location>
        <begin position="93"/>
        <end position="117"/>
    </location>
</feature>
<reference evidence="6" key="1">
    <citation type="submission" date="2020-11" db="EMBL/GenBank/DDBJ databases">
        <title>Sequencing the genomes of 1000 actinobacteria strains.</title>
        <authorList>
            <person name="Klenk H.-P."/>
        </authorList>
    </citation>
    <scope>NUCLEOTIDE SEQUENCE</scope>
    <source>
        <strain evidence="6">DSM 26152</strain>
    </source>
</reference>
<organism evidence="6 7">
    <name type="scientific">Zhihengliuella flava</name>
    <dbReference type="NCBI Taxonomy" id="1285193"/>
    <lineage>
        <taxon>Bacteria</taxon>
        <taxon>Bacillati</taxon>
        <taxon>Actinomycetota</taxon>
        <taxon>Actinomycetes</taxon>
        <taxon>Micrococcales</taxon>
        <taxon>Micrococcaceae</taxon>
        <taxon>Zhihengliuella</taxon>
    </lineage>
</organism>
<dbReference type="EMBL" id="JADOTZ010000001">
    <property type="protein sequence ID" value="MBG6085699.1"/>
    <property type="molecule type" value="Genomic_DNA"/>
</dbReference>
<feature type="transmembrane region" description="Helical" evidence="5">
    <location>
        <begin position="51"/>
        <end position="73"/>
    </location>
</feature>
<evidence type="ECO:0000313" key="6">
    <source>
        <dbReference type="EMBL" id="MBG6085699.1"/>
    </source>
</evidence>
<accession>A0A931GMS1</accession>
<keyword evidence="7" id="KW-1185">Reference proteome</keyword>
<sequence length="261" mass="26639">MRVGALHPFTVLTVAAAVITTTVALGQPWVSAAVIVACGVLAGRAGRLRPLALAAGAVVLPAWGSQLLIHGVATPGPHVLVDIGPLHVNAEGLTVAGQLGLRLAVVVVVGVTAALFIDRHDLIAAVDSSPAPPQLGYLAAATLSAVPAFRARARAIDEAQALRGVVPRRGPAGWWDRLRARAVPLASASVQDAVARAPHLAARGFPPRQRITRLRRVRDSVAQRRARVIALTVAAFGPALILGGPSVLTLLSGAGVLGGAP</sequence>
<evidence type="ECO:0000256" key="5">
    <source>
        <dbReference type="SAM" id="Phobius"/>
    </source>
</evidence>
<dbReference type="CDD" id="cd16914">
    <property type="entry name" value="EcfT"/>
    <property type="match status" value="1"/>
</dbReference>
<dbReference type="AlphaFoldDB" id="A0A931GMS1"/>
<comment type="caution">
    <text evidence="6">The sequence shown here is derived from an EMBL/GenBank/DDBJ whole genome shotgun (WGS) entry which is preliminary data.</text>
</comment>
<feature type="transmembrane region" description="Helical" evidence="5">
    <location>
        <begin position="228"/>
        <end position="251"/>
    </location>
</feature>
<evidence type="ECO:0000256" key="4">
    <source>
        <dbReference type="ARBA" id="ARBA00023136"/>
    </source>
</evidence>
<keyword evidence="4 5" id="KW-0472">Membrane</keyword>
<comment type="subcellular location">
    <subcellularLocation>
        <location evidence="1">Membrane</location>
        <topology evidence="1">Multi-pass membrane protein</topology>
    </subcellularLocation>
</comment>
<proteinExistence type="predicted"/>
<evidence type="ECO:0000256" key="1">
    <source>
        <dbReference type="ARBA" id="ARBA00004141"/>
    </source>
</evidence>
<keyword evidence="2 5" id="KW-0812">Transmembrane</keyword>
<name>A0A931GMS1_9MICC</name>